<dbReference type="GO" id="GO:0032790">
    <property type="term" value="P:ribosome disassembly"/>
    <property type="evidence" value="ECO:0007669"/>
    <property type="project" value="TreeGrafter"/>
</dbReference>
<dbReference type="EMBL" id="LR777660">
    <property type="protein sequence ID" value="CAB0184344.1"/>
    <property type="molecule type" value="Genomic_DNA"/>
</dbReference>
<feature type="region of interest" description="Disordered" evidence="3">
    <location>
        <begin position="1"/>
        <end position="22"/>
    </location>
</feature>
<keyword evidence="2" id="KW-0342">GTP-binding</keyword>
<gene>
    <name evidence="5" type="primary">fusA2a</name>
    <name evidence="5" type="ordered locus">BQ2027_MB0125C</name>
</gene>
<dbReference type="GO" id="GO:0003746">
    <property type="term" value="F:translation elongation factor activity"/>
    <property type="evidence" value="ECO:0007669"/>
    <property type="project" value="UniProtKB-KW"/>
</dbReference>
<dbReference type="PANTHER" id="PTHR43261">
    <property type="entry name" value="TRANSLATION ELONGATION FACTOR G-RELATED"/>
    <property type="match status" value="1"/>
</dbReference>
<dbReference type="EMBL" id="LT708304">
    <property type="protein sequence ID" value="CAB5247827.1"/>
    <property type="molecule type" value="Genomic_DNA"/>
</dbReference>
<evidence type="ECO:0000259" key="4">
    <source>
        <dbReference type="Pfam" id="PF00009"/>
    </source>
</evidence>
<reference evidence="5" key="4">
    <citation type="submission" date="2020-02" db="EMBL/GenBank/DDBJ databases">
        <authorList>
            <person name="Farrell D."/>
            <person name="Gordon V S."/>
        </authorList>
    </citation>
    <scope>NUCLEOTIDE SEQUENCE</scope>
    <source>
        <strain evidence="5">AF2122/97</strain>
    </source>
</reference>
<keyword evidence="5" id="KW-0251">Elongation factor</keyword>
<dbReference type="SUPFAM" id="SSF52540">
    <property type="entry name" value="P-loop containing nucleoside triphosphate hydrolases"/>
    <property type="match status" value="1"/>
</dbReference>
<dbReference type="KEGG" id="mbo:BQ2027_MB0125C"/>
<dbReference type="GO" id="GO:0003924">
    <property type="term" value="F:GTPase activity"/>
    <property type="evidence" value="ECO:0007669"/>
    <property type="project" value="InterPro"/>
</dbReference>
<keyword evidence="7" id="KW-1185">Reference proteome</keyword>
<dbReference type="Pfam" id="PF00009">
    <property type="entry name" value="GTP_EFTU"/>
    <property type="match status" value="1"/>
</dbReference>
<evidence type="ECO:0000313" key="6">
    <source>
        <dbReference type="EMBL" id="CAB5247827.1"/>
    </source>
</evidence>
<reference evidence="6" key="5">
    <citation type="submission" date="2020-04" db="EMBL/GenBank/DDBJ databases">
        <authorList>
            <person name="Malone M K."/>
            <person name="Farrell D."/>
            <person name="Malone K."/>
        </authorList>
    </citation>
    <scope>NUCLEOTIDE SEQUENCE</scope>
    <source>
        <strain evidence="6">AF2122/97</strain>
    </source>
</reference>
<evidence type="ECO:0000313" key="5">
    <source>
        <dbReference type="EMBL" id="CAB0184344.1"/>
    </source>
</evidence>
<feature type="domain" description="Tr-type G" evidence="4">
    <location>
        <begin position="23"/>
        <end position="105"/>
    </location>
</feature>
<evidence type="ECO:0000256" key="1">
    <source>
        <dbReference type="ARBA" id="ARBA00022741"/>
    </source>
</evidence>
<organism evidence="5">
    <name type="scientific">Mycobacterium bovis (strain ATCC BAA-935 / AF2122/97)</name>
    <dbReference type="NCBI Taxonomy" id="233413"/>
    <lineage>
        <taxon>Bacteria</taxon>
        <taxon>Bacillati</taxon>
        <taxon>Actinomycetota</taxon>
        <taxon>Actinomycetes</taxon>
        <taxon>Mycobacteriales</taxon>
        <taxon>Mycobacteriaceae</taxon>
        <taxon>Mycobacterium</taxon>
        <taxon>Mycobacterium tuberculosis complex</taxon>
    </lineage>
</organism>
<reference evidence="6" key="2">
    <citation type="submission" date="2016-12" db="EMBL/GenBank/DDBJ databases">
        <authorList>
            <person name="Malone K.M."/>
        </authorList>
    </citation>
    <scope>NUCLEOTIDE SEQUENCE</scope>
    <source>
        <strain evidence="6">AF2122/97</strain>
    </source>
</reference>
<keyword evidence="1" id="KW-0547">Nucleotide-binding</keyword>
<dbReference type="Proteomes" id="UP000001419">
    <property type="component" value="Chromosome"/>
</dbReference>
<dbReference type="InterPro" id="IPR027417">
    <property type="entry name" value="P-loop_NTPase"/>
</dbReference>
<evidence type="ECO:0000313" key="7">
    <source>
        <dbReference type="Proteomes" id="UP000001419"/>
    </source>
</evidence>
<reference evidence="7" key="1">
    <citation type="journal article" date="2003" name="Proc. Natl. Acad. Sci. U.S.A.">
        <title>The complete genome sequence of Mycobacterium bovis.</title>
        <authorList>
            <person name="Garnier T."/>
            <person name="Eiglmeier K."/>
            <person name="Camus J.-C."/>
            <person name="Medina N."/>
            <person name="Mansoor H."/>
            <person name="Pryor M."/>
            <person name="Duthoy S."/>
            <person name="Grondin S."/>
            <person name="Lacroix C."/>
            <person name="Monsempe C."/>
            <person name="Simon S."/>
            <person name="Harris B."/>
            <person name="Atkin R."/>
            <person name="Doggett J."/>
            <person name="Mayes R."/>
            <person name="Keating L."/>
            <person name="Wheeler P.R."/>
            <person name="Parkhill J."/>
            <person name="Barrell B.G."/>
            <person name="Cole S.T."/>
            <person name="Gordon S.V."/>
            <person name="Hewinson R.G."/>
        </authorList>
    </citation>
    <scope>NUCLEOTIDE SEQUENCE [LARGE SCALE GENOMIC DNA]</scope>
    <source>
        <strain evidence="7">ATCC BAA-935 / AF2122/97</strain>
    </source>
</reference>
<dbReference type="Gene3D" id="3.40.50.300">
    <property type="entry name" value="P-loop containing nucleotide triphosphate hydrolases"/>
    <property type="match status" value="1"/>
</dbReference>
<protein>
    <submittedName>
        <fullName evidence="5">PROBABLE ELONGATION FACTOR G FUSA2A [FIRST PART] (EF-G)</fullName>
    </submittedName>
</protein>
<dbReference type="PANTHER" id="PTHR43261:SF6">
    <property type="entry name" value="ELONGATION FACTOR G-LIKE PROTEIN"/>
    <property type="match status" value="1"/>
</dbReference>
<proteinExistence type="predicted"/>
<reference evidence="7" key="3">
    <citation type="journal article" date="2017" name="Genome Announc.">
        <title>Updated reference genome sequence and annotation of Mycobacterium bovis AF2122/97.</title>
        <authorList>
            <person name="Malone K.M."/>
            <person name="Farrell D."/>
            <person name="Stuber T.P."/>
            <person name="Schubert O.T."/>
            <person name="Aebersold R."/>
            <person name="Robbe-Austerman S."/>
            <person name="Gordon S.V."/>
        </authorList>
    </citation>
    <scope>NUCLEOTIDE SEQUENCE [LARGE SCALE GENOMIC DNA]</scope>
    <source>
        <strain evidence="7">ATCC BAA-935 / AF2122/97</strain>
    </source>
</reference>
<keyword evidence="5" id="KW-0648">Protein biosynthesis</keyword>
<dbReference type="AlphaFoldDB" id="A0A679LAE4"/>
<evidence type="ECO:0000256" key="2">
    <source>
        <dbReference type="ARBA" id="ARBA00023134"/>
    </source>
</evidence>
<accession>A0A679LAE4</accession>
<sequence>MADRVNASQGAAAAPTANGPGGVRNVVLVGPSGGGKTTLIEALLVAAKVLSRPGSVTEGTTVCDFDEAEIRQQRSVGLAVASLAYDGIKVNLVDTPGYADFVGELWPGCGPPIAHCS</sequence>
<dbReference type="InterPro" id="IPR000795">
    <property type="entry name" value="T_Tr_GTP-bd_dom"/>
</dbReference>
<name>A0A679LAE4_MYCBO</name>
<dbReference type="GO" id="GO:0005525">
    <property type="term" value="F:GTP binding"/>
    <property type="evidence" value="ECO:0007669"/>
    <property type="project" value="UniProtKB-KW"/>
</dbReference>
<evidence type="ECO:0000256" key="3">
    <source>
        <dbReference type="SAM" id="MobiDB-lite"/>
    </source>
</evidence>